<protein>
    <recommendedName>
        <fullName evidence="1">Transposase IS200-like domain-containing protein</fullName>
    </recommendedName>
</protein>
<dbReference type="PANTHER" id="PTHR34322:SF2">
    <property type="entry name" value="TRANSPOSASE IS200-LIKE DOMAIN-CONTAINING PROTEIN"/>
    <property type="match status" value="1"/>
</dbReference>
<gene>
    <name evidence="2" type="ORF">A2890_01605</name>
</gene>
<organism evidence="2 3">
    <name type="scientific">candidate division WWE3 bacterium RIFCSPLOWO2_01_FULL_53_14</name>
    <dbReference type="NCBI Taxonomy" id="1802628"/>
    <lineage>
        <taxon>Bacteria</taxon>
        <taxon>Katanobacteria</taxon>
    </lineage>
</organism>
<dbReference type="GO" id="GO:0006313">
    <property type="term" value="P:DNA transposition"/>
    <property type="evidence" value="ECO:0007669"/>
    <property type="project" value="InterPro"/>
</dbReference>
<dbReference type="AlphaFoldDB" id="A0A1F4VSQ6"/>
<proteinExistence type="predicted"/>
<evidence type="ECO:0000313" key="2">
    <source>
        <dbReference type="EMBL" id="OGC59823.1"/>
    </source>
</evidence>
<sequence length="230" mass="26827">MATKPRRFNPSFYYHIYNRGVDGRNLFNSDKDYQRFLDTVGFYLHNQTISYAQFQELNAQARTAYIQLNPKGLRTLRVRMLAYCIMPNHFHLLIKPTESANLTQFVSDITNSYTKYFNIKNGRVGRFVQGTFKSKEIADEPSLLQVSRYIHLNPISSSKTNPKSWLKKPDDYPYSSYAAWVGKSHDSLIDHDELKLWLRSSRGAEKYRRFVEAKINNNPALGIENLVLEN</sequence>
<dbReference type="PANTHER" id="PTHR34322">
    <property type="entry name" value="TRANSPOSASE, Y1_TNP DOMAIN-CONTAINING"/>
    <property type="match status" value="1"/>
</dbReference>
<dbReference type="Proteomes" id="UP000176967">
    <property type="component" value="Unassembled WGS sequence"/>
</dbReference>
<dbReference type="GO" id="GO:0003677">
    <property type="term" value="F:DNA binding"/>
    <property type="evidence" value="ECO:0007669"/>
    <property type="project" value="InterPro"/>
</dbReference>
<comment type="caution">
    <text evidence="2">The sequence shown here is derived from an EMBL/GenBank/DDBJ whole genome shotgun (WGS) entry which is preliminary data.</text>
</comment>
<dbReference type="InterPro" id="IPR036515">
    <property type="entry name" value="Transposase_17_sf"/>
</dbReference>
<accession>A0A1F4VSQ6</accession>
<dbReference type="GO" id="GO:0004803">
    <property type="term" value="F:transposase activity"/>
    <property type="evidence" value="ECO:0007669"/>
    <property type="project" value="InterPro"/>
</dbReference>
<feature type="domain" description="Transposase IS200-like" evidence="1">
    <location>
        <begin position="9"/>
        <end position="153"/>
    </location>
</feature>
<dbReference type="Pfam" id="PF01797">
    <property type="entry name" value="Y1_Tnp"/>
    <property type="match status" value="1"/>
</dbReference>
<dbReference type="STRING" id="1802628.A2890_01605"/>
<name>A0A1F4VSQ6_UNCKA</name>
<dbReference type="InterPro" id="IPR002686">
    <property type="entry name" value="Transposase_17"/>
</dbReference>
<dbReference type="SMART" id="SM01321">
    <property type="entry name" value="Y1_Tnp"/>
    <property type="match status" value="1"/>
</dbReference>
<evidence type="ECO:0000259" key="1">
    <source>
        <dbReference type="SMART" id="SM01321"/>
    </source>
</evidence>
<evidence type="ECO:0000313" key="3">
    <source>
        <dbReference type="Proteomes" id="UP000176967"/>
    </source>
</evidence>
<reference evidence="2 3" key="1">
    <citation type="journal article" date="2016" name="Nat. Commun.">
        <title>Thousands of microbial genomes shed light on interconnected biogeochemical processes in an aquifer system.</title>
        <authorList>
            <person name="Anantharaman K."/>
            <person name="Brown C.T."/>
            <person name="Hug L.A."/>
            <person name="Sharon I."/>
            <person name="Castelle C.J."/>
            <person name="Probst A.J."/>
            <person name="Thomas B.C."/>
            <person name="Singh A."/>
            <person name="Wilkins M.J."/>
            <person name="Karaoz U."/>
            <person name="Brodie E.L."/>
            <person name="Williams K.H."/>
            <person name="Hubbard S.S."/>
            <person name="Banfield J.F."/>
        </authorList>
    </citation>
    <scope>NUCLEOTIDE SEQUENCE [LARGE SCALE GENOMIC DNA]</scope>
</reference>
<dbReference type="EMBL" id="MEVL01000033">
    <property type="protein sequence ID" value="OGC59823.1"/>
    <property type="molecule type" value="Genomic_DNA"/>
</dbReference>
<dbReference type="SUPFAM" id="SSF143422">
    <property type="entry name" value="Transposase IS200-like"/>
    <property type="match status" value="1"/>
</dbReference>
<dbReference type="Gene3D" id="3.30.70.1290">
    <property type="entry name" value="Transposase IS200-like"/>
    <property type="match status" value="1"/>
</dbReference>